<dbReference type="RefSeq" id="WP_284187934.1">
    <property type="nucleotide sequence ID" value="NZ_BSPX01000029.1"/>
</dbReference>
<evidence type="ECO:0000256" key="1">
    <source>
        <dbReference type="SAM" id="MobiDB-lite"/>
    </source>
</evidence>
<comment type="caution">
    <text evidence="3">The sequence shown here is derived from an EMBL/GenBank/DDBJ whole genome shotgun (WGS) entry which is preliminary data.</text>
</comment>
<organism evidence="3 4">
    <name type="scientific">Zoogloea oryzae</name>
    <dbReference type="NCBI Taxonomy" id="310767"/>
    <lineage>
        <taxon>Bacteria</taxon>
        <taxon>Pseudomonadati</taxon>
        <taxon>Pseudomonadota</taxon>
        <taxon>Betaproteobacteria</taxon>
        <taxon>Rhodocyclales</taxon>
        <taxon>Zoogloeaceae</taxon>
        <taxon>Zoogloea</taxon>
    </lineage>
</organism>
<name>A0ABQ6FDF8_9RHOO</name>
<proteinExistence type="predicted"/>
<feature type="signal peptide" evidence="2">
    <location>
        <begin position="1"/>
        <end position="26"/>
    </location>
</feature>
<gene>
    <name evidence="3" type="ORF">GCM10007933_21070</name>
</gene>
<reference evidence="4" key="1">
    <citation type="journal article" date="2019" name="Int. J. Syst. Evol. Microbiol.">
        <title>The Global Catalogue of Microorganisms (GCM) 10K type strain sequencing project: providing services to taxonomists for standard genome sequencing and annotation.</title>
        <authorList>
            <consortium name="The Broad Institute Genomics Platform"/>
            <consortium name="The Broad Institute Genome Sequencing Center for Infectious Disease"/>
            <person name="Wu L."/>
            <person name="Ma J."/>
        </authorList>
    </citation>
    <scope>NUCLEOTIDE SEQUENCE [LARGE SCALE GENOMIC DNA]</scope>
    <source>
        <strain evidence="4">NBRC 102407</strain>
    </source>
</reference>
<keyword evidence="4" id="KW-1185">Reference proteome</keyword>
<accession>A0ABQ6FDF8</accession>
<evidence type="ECO:0000313" key="3">
    <source>
        <dbReference type="EMBL" id="GLT22647.1"/>
    </source>
</evidence>
<protein>
    <recommendedName>
        <fullName evidence="5">DUF4124 domain-containing protein</fullName>
    </recommendedName>
</protein>
<sequence>MDSLELRSRMIVLAVALGAMAAPALAVNKCVGADGSVTYTDGPCAGGTTQAKRIETPPRLSYREEMEARRRSERVVEDARALEARQSAERAARERRQEAERAAELAAQQRQARQESLREEQERWSVTQPVVRRYVPPIQVVPPRPIIKPPEPERREPMRGYPPFR</sequence>
<evidence type="ECO:0000256" key="2">
    <source>
        <dbReference type="SAM" id="SignalP"/>
    </source>
</evidence>
<feature type="chain" id="PRO_5045908627" description="DUF4124 domain-containing protein" evidence="2">
    <location>
        <begin position="27"/>
        <end position="165"/>
    </location>
</feature>
<keyword evidence="2" id="KW-0732">Signal</keyword>
<evidence type="ECO:0000313" key="4">
    <source>
        <dbReference type="Proteomes" id="UP001157167"/>
    </source>
</evidence>
<dbReference type="Proteomes" id="UP001157167">
    <property type="component" value="Unassembled WGS sequence"/>
</dbReference>
<evidence type="ECO:0008006" key="5">
    <source>
        <dbReference type="Google" id="ProtNLM"/>
    </source>
</evidence>
<dbReference type="EMBL" id="BSPX01000029">
    <property type="protein sequence ID" value="GLT22647.1"/>
    <property type="molecule type" value="Genomic_DNA"/>
</dbReference>
<feature type="compositionally biased region" description="Basic and acidic residues" evidence="1">
    <location>
        <begin position="112"/>
        <end position="123"/>
    </location>
</feature>
<feature type="compositionally biased region" description="Basic and acidic residues" evidence="1">
    <location>
        <begin position="83"/>
        <end position="103"/>
    </location>
</feature>
<feature type="region of interest" description="Disordered" evidence="1">
    <location>
        <begin position="141"/>
        <end position="165"/>
    </location>
</feature>
<feature type="region of interest" description="Disordered" evidence="1">
    <location>
        <begin position="83"/>
        <end position="125"/>
    </location>
</feature>